<organism evidence="2 3">
    <name type="scientific">Lentzea guizhouensis</name>
    <dbReference type="NCBI Taxonomy" id="1586287"/>
    <lineage>
        <taxon>Bacteria</taxon>
        <taxon>Bacillati</taxon>
        <taxon>Actinomycetota</taxon>
        <taxon>Actinomycetes</taxon>
        <taxon>Pseudonocardiales</taxon>
        <taxon>Pseudonocardiaceae</taxon>
        <taxon>Lentzea</taxon>
    </lineage>
</organism>
<dbReference type="Gene3D" id="3.40.50.300">
    <property type="entry name" value="P-loop containing nucleotide triphosphate hydrolases"/>
    <property type="match status" value="1"/>
</dbReference>
<proteinExistence type="predicted"/>
<dbReference type="STRING" id="1586287.BBK82_43490"/>
<dbReference type="RefSeq" id="WP_065920124.1">
    <property type="nucleotide sequence ID" value="NZ_CP016793.1"/>
</dbReference>
<evidence type="ECO:0000259" key="1">
    <source>
        <dbReference type="PROSITE" id="PS50837"/>
    </source>
</evidence>
<dbReference type="InterPro" id="IPR007111">
    <property type="entry name" value="NACHT_NTPase"/>
</dbReference>
<evidence type="ECO:0000313" key="2">
    <source>
        <dbReference type="EMBL" id="ANZ41789.1"/>
    </source>
</evidence>
<dbReference type="Proteomes" id="UP000093053">
    <property type="component" value="Chromosome"/>
</dbReference>
<accession>A0A1B2HVM7</accession>
<sequence>MQYNQFAGTNSGVVIQARDIIAGPPQAVEDNPLIHALYRATVEVTEPGDGRGVCIAPNLVLTAAELVPPRLRLPQAPSLAVVSWPTADRPFPCLHQAVAPESLSTTLEQVPGSPVLNRMTGAVCGIMTTAGPVVVPELDVPLDQRWLDLLTPEQLAQGGWRHLSPDLREYLRAVQEQGNEHEYRFDGHSAPSLRRIYLKRWATPKSADDATEPPESINAEDLLTTCEGAQILGEAGMGKSSLVRYFAAVSAEKWLHGQAGQAVPVPITAKALAADGQLPDLLARGVRLTTLPEQRLVELFSGPPLPGVPWLVLVDGLDELVDAGAQDDLIRRVLRLRREERYRFVVTSRHLGGIRFNQHRHPTYVLSRFNHRDLRQFITTWFQEEDMPEDAATELFTRLRHTKLFDLAHVPLLATMLCVLSCAGETTELPRDQTDLYERFVKWQLSKVWHNDVRTKLREWQARSGASAEEAADALLSELRPLLQEMAHASLRSDVNLFDFAVARYPALAPEAVREALLASGLVVGSERALAFRHETIKEFLAACHLFAAKPEPERLLRPRLTRRGWPDLEVLLFLAAMVDNDVLNGLLRRALWWPFRRRHMEFLTALVSHGVDVDDDVRNRMVRLLKQGVQSPSSDSEVWRQHVEWLRRVDQDTATWLLRDLVEQPGEIDPFRRFEAVRYLVELDARANEPVILAFLRRTDLLTVARDNVHGMLKEIDPELDLRIFTDLVSTAPEHGLRLHAAWTVLGQDQAVGMDLLVNLAQDTSTDDWEQIATITAVDRYDSEAGLRLWHGLLRSARTTASRVEAMEVCFTRDREPTERYLMDHLDDAGTRPRVKFDIAHFLVPHKLVGPGVMLDLAADAGLTVDERVRIATQYWYQHREKSEQLVESALHDAGSEPTVLLDVIAKIDRVDSTKAKRALNAMVENFTHPEHIRLTAAERLPRSLSVQAYEYLALLPNFSEDSSLDAAARAYRLDATAGTRIYRRLIDMASSDATKARWAIEAKQVHGHGMLEDLLAGTDLSYDVQLLLAPHLGRREAVKLLRRIAANGDTAQQMEAAEKMVSIGGKAEAVELYLMITNSSKVPKRTRERAQAEADRLSAG</sequence>
<feature type="domain" description="NACHT" evidence="1">
    <location>
        <begin position="227"/>
        <end position="349"/>
    </location>
</feature>
<dbReference type="PANTHER" id="PTHR46844">
    <property type="entry name" value="SLR5058 PROTEIN"/>
    <property type="match status" value="1"/>
</dbReference>
<dbReference type="PROSITE" id="PS50837">
    <property type="entry name" value="NACHT"/>
    <property type="match status" value="1"/>
</dbReference>
<evidence type="ECO:0000313" key="3">
    <source>
        <dbReference type="Proteomes" id="UP000093053"/>
    </source>
</evidence>
<protein>
    <recommendedName>
        <fullName evidence="1">NACHT domain-containing protein</fullName>
    </recommendedName>
</protein>
<dbReference type="AlphaFoldDB" id="A0A1B2HVM7"/>
<name>A0A1B2HVM7_9PSEU</name>
<reference evidence="2 3" key="1">
    <citation type="submission" date="2016-07" db="EMBL/GenBank/DDBJ databases">
        <title>Complete genome sequence of the Lentzea guizhouensis DHS C013.</title>
        <authorList>
            <person name="Cao C."/>
        </authorList>
    </citation>
    <scope>NUCLEOTIDE SEQUENCE [LARGE SCALE GENOMIC DNA]</scope>
    <source>
        <strain evidence="2 3">DHS C013</strain>
    </source>
</reference>
<dbReference type="InterPro" id="IPR027417">
    <property type="entry name" value="P-loop_NTPase"/>
</dbReference>
<dbReference type="SUPFAM" id="SSF52540">
    <property type="entry name" value="P-loop containing nucleoside triphosphate hydrolases"/>
    <property type="match status" value="1"/>
</dbReference>
<dbReference type="KEGG" id="led:BBK82_43490"/>
<dbReference type="EMBL" id="CP016793">
    <property type="protein sequence ID" value="ANZ41789.1"/>
    <property type="molecule type" value="Genomic_DNA"/>
</dbReference>
<keyword evidence="3" id="KW-1185">Reference proteome</keyword>
<dbReference type="PANTHER" id="PTHR46844:SF1">
    <property type="entry name" value="SLR5058 PROTEIN"/>
    <property type="match status" value="1"/>
</dbReference>
<gene>
    <name evidence="2" type="ORF">BBK82_43490</name>
</gene>
<dbReference type="OrthoDB" id="135105at2"/>